<evidence type="ECO:0000259" key="1">
    <source>
        <dbReference type="Pfam" id="PF14534"/>
    </source>
</evidence>
<dbReference type="SUPFAM" id="SSF54427">
    <property type="entry name" value="NTF2-like"/>
    <property type="match status" value="1"/>
</dbReference>
<dbReference type="Gene3D" id="3.10.450.50">
    <property type="match status" value="1"/>
</dbReference>
<gene>
    <name evidence="2" type="ORF">QO010_003964</name>
</gene>
<dbReference type="Proteomes" id="UP001228905">
    <property type="component" value="Unassembled WGS sequence"/>
</dbReference>
<evidence type="ECO:0000313" key="3">
    <source>
        <dbReference type="Proteomes" id="UP001228905"/>
    </source>
</evidence>
<dbReference type="InterPro" id="IPR027843">
    <property type="entry name" value="DUF4440"/>
</dbReference>
<dbReference type="InterPro" id="IPR032710">
    <property type="entry name" value="NTF2-like_dom_sf"/>
</dbReference>
<keyword evidence="3" id="KW-1185">Reference proteome</keyword>
<dbReference type="Pfam" id="PF14534">
    <property type="entry name" value="DUF4440"/>
    <property type="match status" value="1"/>
</dbReference>
<proteinExistence type="predicted"/>
<feature type="domain" description="DUF4440" evidence="1">
    <location>
        <begin position="13"/>
        <end position="118"/>
    </location>
</feature>
<evidence type="ECO:0000313" key="2">
    <source>
        <dbReference type="EMBL" id="MDQ0466171.1"/>
    </source>
</evidence>
<reference evidence="2 3" key="1">
    <citation type="submission" date="2023-07" db="EMBL/GenBank/DDBJ databases">
        <title>Genomic Encyclopedia of Type Strains, Phase IV (KMG-IV): sequencing the most valuable type-strain genomes for metagenomic binning, comparative biology and taxonomic classification.</title>
        <authorList>
            <person name="Goeker M."/>
        </authorList>
    </citation>
    <scope>NUCLEOTIDE SEQUENCE [LARGE SCALE GENOMIC DNA]</scope>
    <source>
        <strain evidence="2 3">DSM 18695</strain>
    </source>
</reference>
<dbReference type="RefSeq" id="WP_307352063.1">
    <property type="nucleotide sequence ID" value="NZ_JAUSVS010000009.1"/>
</dbReference>
<protein>
    <submittedName>
        <fullName evidence="2">Ketosteroid isomerase-like protein</fullName>
    </submittedName>
</protein>
<accession>A0ABU0IXW2</accession>
<comment type="caution">
    <text evidence="2">The sequence shown here is derived from an EMBL/GenBank/DDBJ whole genome shotgun (WGS) entry which is preliminary data.</text>
</comment>
<name>A0ABU0IXW2_9CAUL</name>
<dbReference type="EMBL" id="JAUSVS010000009">
    <property type="protein sequence ID" value="MDQ0466171.1"/>
    <property type="molecule type" value="Genomic_DNA"/>
</dbReference>
<organism evidence="2 3">
    <name type="scientific">Caulobacter ginsengisoli</name>
    <dbReference type="NCBI Taxonomy" id="400775"/>
    <lineage>
        <taxon>Bacteria</taxon>
        <taxon>Pseudomonadati</taxon>
        <taxon>Pseudomonadota</taxon>
        <taxon>Alphaproteobacteria</taxon>
        <taxon>Caulobacterales</taxon>
        <taxon>Caulobacteraceae</taxon>
        <taxon>Caulobacter</taxon>
    </lineage>
</organism>
<sequence length="128" mass="14209">MAVVEAEKAVRARRKLTNRLIAEHEAERLAPFFEDDAKLIAGDGSLILGARAIVKAFTGQFADPDFVAYRRDTEAVELDEAGERAAESGRWAALSKSGEGPSGRYLAVWRQTRGQWRLESELFVTLKT</sequence>